<evidence type="ECO:0000313" key="3">
    <source>
        <dbReference type="Proteomes" id="UP000240322"/>
    </source>
</evidence>
<accession>A0A2R6AU29</accession>
<gene>
    <name evidence="2" type="ORF">B9Q03_08030</name>
</gene>
<dbReference type="AlphaFoldDB" id="A0A2R6AU29"/>
<organism evidence="2 3">
    <name type="scientific">Candidatus Marsarchaeota G2 archaeon OSP_D</name>
    <dbReference type="NCBI Taxonomy" id="1978157"/>
    <lineage>
        <taxon>Archaea</taxon>
        <taxon>Candidatus Marsarchaeota</taxon>
        <taxon>Candidatus Marsarchaeota group 2</taxon>
    </lineage>
</organism>
<protein>
    <recommendedName>
        <fullName evidence="1">Csa3 N-terminal domain-containing protein</fullName>
    </recommendedName>
</protein>
<evidence type="ECO:0000313" key="2">
    <source>
        <dbReference type="EMBL" id="PSN89838.1"/>
    </source>
</evidence>
<comment type="caution">
    <text evidence="2">The sequence shown here is derived from an EMBL/GenBank/DDBJ whole genome shotgun (WGS) entry which is preliminary data.</text>
</comment>
<proteinExistence type="predicted"/>
<sequence length="225" mass="25112">MKTFVFTLGFDVTGVVTRLSEAGLEGSEDLVFITIKNYSPRAATSKASLIGHIQILNSRGMRLTHEFVEVEARDSGEDLEAIYDSLSKKQNIVIELTGGMRYIVLLTYMVAQMLGEKVIEVSTRLETDGSRMNLPLLRLAKLTNKDAKILEDTITPKTQKELAQIHGKKLSNISRSLKSLEQRGLVSRISKHKPILYKTTHLGDIYLKGFNSSRIGSAPQQKNTF</sequence>
<dbReference type="EMBL" id="NEXE01000084">
    <property type="protein sequence ID" value="PSN89838.1"/>
    <property type="molecule type" value="Genomic_DNA"/>
</dbReference>
<dbReference type="InterPro" id="IPR010163">
    <property type="entry name" value="Csa3"/>
</dbReference>
<evidence type="ECO:0000259" key="1">
    <source>
        <dbReference type="Pfam" id="PF22662"/>
    </source>
</evidence>
<dbReference type="Gene3D" id="3.40.50.11700">
    <property type="match status" value="1"/>
</dbReference>
<dbReference type="Proteomes" id="UP000240322">
    <property type="component" value="Unassembled WGS sequence"/>
</dbReference>
<dbReference type="InterPro" id="IPR054588">
    <property type="entry name" value="Csa3_N"/>
</dbReference>
<dbReference type="InterPro" id="IPR036390">
    <property type="entry name" value="WH_DNA-bd_sf"/>
</dbReference>
<feature type="domain" description="Csa3 N-terminal" evidence="1">
    <location>
        <begin position="2"/>
        <end position="120"/>
    </location>
</feature>
<dbReference type="SUPFAM" id="SSF46785">
    <property type="entry name" value="Winged helix' DNA-binding domain"/>
    <property type="match status" value="1"/>
</dbReference>
<dbReference type="NCBIfam" id="TIGR01884">
    <property type="entry name" value="cas_HTH"/>
    <property type="match status" value="1"/>
</dbReference>
<reference evidence="2 3" key="1">
    <citation type="submission" date="2017-04" db="EMBL/GenBank/DDBJ databases">
        <title>Novel microbial lineages endemic to geothermal iron-oxide mats fill important gaps in the evolutionary history of Archaea.</title>
        <authorList>
            <person name="Jay Z.J."/>
            <person name="Beam J.P."/>
            <person name="Dlakic M."/>
            <person name="Rusch D.B."/>
            <person name="Kozubal M.A."/>
            <person name="Inskeep W.P."/>
        </authorList>
    </citation>
    <scope>NUCLEOTIDE SEQUENCE [LARGE SCALE GENOMIC DNA]</scope>
    <source>
        <strain evidence="2">OSP_D</strain>
    </source>
</reference>
<name>A0A2R6AU29_9ARCH</name>
<dbReference type="InterPro" id="IPR036388">
    <property type="entry name" value="WH-like_DNA-bd_sf"/>
</dbReference>
<dbReference type="Gene3D" id="1.10.10.10">
    <property type="entry name" value="Winged helix-like DNA-binding domain superfamily/Winged helix DNA-binding domain"/>
    <property type="match status" value="1"/>
</dbReference>
<dbReference type="Pfam" id="PF22662">
    <property type="entry name" value="Csa3_N"/>
    <property type="match status" value="1"/>
</dbReference>